<dbReference type="InterPro" id="IPR056165">
    <property type="entry name" value="Beta-prop_ELP1_2nd"/>
</dbReference>
<dbReference type="Pfam" id="PF23797">
    <property type="entry name" value="Beta-prop_ELP1_2nd"/>
    <property type="match status" value="1"/>
</dbReference>
<dbReference type="InterPro" id="IPR058923">
    <property type="entry name" value="RCC1-like_dom"/>
</dbReference>
<dbReference type="PANTHER" id="PTHR46337">
    <property type="entry name" value="RCC1-LIKE G EXCHANGING FACTOR-LIKE PROTEIN"/>
    <property type="match status" value="1"/>
</dbReference>
<feature type="domain" description="RCC1-like" evidence="4">
    <location>
        <begin position="49"/>
        <end position="419"/>
    </location>
</feature>
<dbReference type="HOGENOM" id="CLU_015919_0_0_1"/>
<dbReference type="GO" id="GO:0070131">
    <property type="term" value="P:positive regulation of mitochondrial translation"/>
    <property type="evidence" value="ECO:0007669"/>
    <property type="project" value="TreeGrafter"/>
</dbReference>
<dbReference type="SUPFAM" id="SSF50985">
    <property type="entry name" value="RCC1/BLIP-II"/>
    <property type="match status" value="1"/>
</dbReference>
<proteinExistence type="predicted"/>
<feature type="non-terminal residue" evidence="5">
    <location>
        <position position="878"/>
    </location>
</feature>
<feature type="domain" description="ELP1 first N-terminal beta-propeller" evidence="2">
    <location>
        <begin position="530"/>
        <end position="762"/>
    </location>
</feature>
<reference evidence="5" key="1">
    <citation type="journal article" date="2013" name="Genome Biol.">
        <title>Draft genome of the mountain pine beetle, Dendroctonus ponderosae Hopkins, a major forest pest.</title>
        <authorList>
            <person name="Keeling C.I."/>
            <person name="Yuen M.M."/>
            <person name="Liao N.Y."/>
            <person name="Docking T.R."/>
            <person name="Chan S.K."/>
            <person name="Taylor G.A."/>
            <person name="Palmquist D.L."/>
            <person name="Jackman S.D."/>
            <person name="Nguyen A."/>
            <person name="Li M."/>
            <person name="Henderson H."/>
            <person name="Janes J.K."/>
            <person name="Zhao Y."/>
            <person name="Pandoh P."/>
            <person name="Moore R."/>
            <person name="Sperling F.A."/>
            <person name="Huber D.P."/>
            <person name="Birol I."/>
            <person name="Jones S.J."/>
            <person name="Bohlmann J."/>
        </authorList>
    </citation>
    <scope>NUCLEOTIDE SEQUENCE</scope>
</reference>
<dbReference type="Pfam" id="PF25390">
    <property type="entry name" value="WD40_RLD"/>
    <property type="match status" value="1"/>
</dbReference>
<accession>N6U6U7</accession>
<dbReference type="GO" id="GO:0005743">
    <property type="term" value="C:mitochondrial inner membrane"/>
    <property type="evidence" value="ECO:0007669"/>
    <property type="project" value="TreeGrafter"/>
</dbReference>
<evidence type="ECO:0000259" key="4">
    <source>
        <dbReference type="Pfam" id="PF25390"/>
    </source>
</evidence>
<feature type="non-terminal residue" evidence="5">
    <location>
        <position position="1"/>
    </location>
</feature>
<dbReference type="GO" id="GO:0005085">
    <property type="term" value="F:guanyl-nucleotide exchange factor activity"/>
    <property type="evidence" value="ECO:0007669"/>
    <property type="project" value="TreeGrafter"/>
</dbReference>
<dbReference type="SUPFAM" id="SSF69322">
    <property type="entry name" value="Tricorn protease domain 2"/>
    <property type="match status" value="1"/>
</dbReference>
<dbReference type="Gene3D" id="2.130.10.30">
    <property type="entry name" value="Regulator of chromosome condensation 1/beta-lactamase-inhibitor protein II"/>
    <property type="match status" value="2"/>
</dbReference>
<dbReference type="AlphaFoldDB" id="N6U6U7"/>
<dbReference type="EMBL" id="KB741077">
    <property type="protein sequence ID" value="ENN74302.1"/>
    <property type="molecule type" value="Genomic_DNA"/>
</dbReference>
<name>N6U6U7_DENPD</name>
<dbReference type="GO" id="GO:0019843">
    <property type="term" value="F:rRNA binding"/>
    <property type="evidence" value="ECO:0007669"/>
    <property type="project" value="TreeGrafter"/>
</dbReference>
<dbReference type="InterPro" id="IPR000408">
    <property type="entry name" value="Reg_chr_condens"/>
</dbReference>
<dbReference type="UniPathway" id="UPA00988"/>
<dbReference type="InterPro" id="IPR056164">
    <property type="entry name" value="Beta-prop_ELP1_1st"/>
</dbReference>
<sequence length="878" mass="98473">MNNIRQIKKLSRLGARFVSGVKRKYPLDPAHADELPVFQYGPSKKDYKRVFSWGNVQTGALGLMGLIDKDRPMLHSPKRLGFAEKFLVETAAAGFGFTALSVNSKTDVKLYGTGLNTDSQIGYHAIRTGHPLGILYYLQPISLPFRDPENSKILKLAAGRAHLLVLTSEGLFLLGNNAYGQCGRKIVPNEDYSRSNLVHHLSTMYGKRIVDVACGQDHSTVLAEDGSVYSCGWGADGQTGLGHYNNTEEFTLVKGDIYQERITKLACRSDFVLALNDKGETFGWGNTEYSQIPLPSGDQQLSIPTSIDMVNKLGPIKSIASSGSFCLAVTENGAVYSWGYGLLGLGPDPQLSKKPLQIPPTLFGQNSFQPNNIVVKVTCGLSYAAAITTLGDLFVWGRNTNGCLGLRHEKNQYFPLKVYNLLTGCLISFSNDVLFFRWHWEDVLRTFFVVLITLLRYVNRLFNAILENEINPDVCDEVVQVVMPPEIGNQIVKISYIPSWNCIFIATIAHLTTYTIAGGQFTTTPYQESNSSIVQTAWNPNQSILIVINAAGIISGYNYKPLLEFADDQQFRNFTTGSLHDVAPNSIYLGWGARNTQFKGSMRQEESKRAIPLPPSAPIVSWRGNGELFVVNYWKDSRRFLKVFDCNIVPLFESEPFNTLFAATTFKAQGNFIACAATDGTHNKIVVFEKNCQVKSSFFVVESRGLIIDVQYHGTQHVLAVHSQHFMNNFVNIYLYSNDVWYLKQQLLFPLRDEEDFLRFQWINEMHSTSFKFSILTSQTVYVYEYILDTFGLHNDLIGVINGPTVLFTDFSKIMPPPMSSHSITFERPVNTLVFYPAVNVYGFFLCDGRVIYYQYHGEKFHSYDGALLANEKSTLNT</sequence>
<dbReference type="PANTHER" id="PTHR46337:SF1">
    <property type="entry name" value="RCC1-LIKE G EXCHANGING FACTOR-LIKE PROTEIN"/>
    <property type="match status" value="1"/>
</dbReference>
<dbReference type="OrthoDB" id="70707at2759"/>
<evidence type="ECO:0000259" key="2">
    <source>
        <dbReference type="Pfam" id="PF04762"/>
    </source>
</evidence>
<feature type="domain" description="ELP1 N-terminal second beta-propeller" evidence="3">
    <location>
        <begin position="800"/>
        <end position="859"/>
    </location>
</feature>
<dbReference type="InterPro" id="IPR053035">
    <property type="entry name" value="Mitochondrial_GEF_domain"/>
</dbReference>
<evidence type="ECO:0000256" key="1">
    <source>
        <dbReference type="ARBA" id="ARBA00022737"/>
    </source>
</evidence>
<dbReference type="PROSITE" id="PS50012">
    <property type="entry name" value="RCC1_3"/>
    <property type="match status" value="5"/>
</dbReference>
<organism evidence="5">
    <name type="scientific">Dendroctonus ponderosae</name>
    <name type="common">Mountain pine beetle</name>
    <dbReference type="NCBI Taxonomy" id="77166"/>
    <lineage>
        <taxon>Eukaryota</taxon>
        <taxon>Metazoa</taxon>
        <taxon>Ecdysozoa</taxon>
        <taxon>Arthropoda</taxon>
        <taxon>Hexapoda</taxon>
        <taxon>Insecta</taxon>
        <taxon>Pterygota</taxon>
        <taxon>Neoptera</taxon>
        <taxon>Endopterygota</taxon>
        <taxon>Coleoptera</taxon>
        <taxon>Polyphaga</taxon>
        <taxon>Cucujiformia</taxon>
        <taxon>Curculionidae</taxon>
        <taxon>Scolytinae</taxon>
        <taxon>Dendroctonus</taxon>
    </lineage>
</organism>
<dbReference type="Pfam" id="PF04762">
    <property type="entry name" value="Beta-prop_ELP1_1st"/>
    <property type="match status" value="1"/>
</dbReference>
<dbReference type="InterPro" id="IPR009091">
    <property type="entry name" value="RCC1/BLIP-II"/>
</dbReference>
<evidence type="ECO:0000259" key="3">
    <source>
        <dbReference type="Pfam" id="PF23797"/>
    </source>
</evidence>
<dbReference type="PRINTS" id="PR00633">
    <property type="entry name" value="RCCNDNSATION"/>
</dbReference>
<protein>
    <submittedName>
        <fullName evidence="5">Uncharacterized protein</fullName>
    </submittedName>
</protein>
<evidence type="ECO:0000313" key="5">
    <source>
        <dbReference type="EMBL" id="ENN74302.1"/>
    </source>
</evidence>
<keyword evidence="1" id="KW-0677">Repeat</keyword>
<gene>
    <name evidence="5" type="ORF">YQE_09274</name>
</gene>